<protein>
    <recommendedName>
        <fullName evidence="4">ribose-5-phosphate isomerase</fullName>
        <ecNumber evidence="4">5.3.1.6</ecNumber>
    </recommendedName>
</protein>
<dbReference type="Gene3D" id="3.30.70.260">
    <property type="match status" value="1"/>
</dbReference>
<dbReference type="AlphaFoldDB" id="A0A7S0QKW8"/>
<dbReference type="NCBIfam" id="NF001924">
    <property type="entry name" value="PRK00702.1"/>
    <property type="match status" value="1"/>
</dbReference>
<proteinExistence type="inferred from homology"/>
<gene>
    <name evidence="6" type="ORF">CCUR1050_LOCUS23033</name>
</gene>
<dbReference type="FunFam" id="3.40.50.1360:FF:000001">
    <property type="entry name" value="Ribose-5-phosphate isomerase A"/>
    <property type="match status" value="1"/>
</dbReference>
<sequence length="229" mass="23813">MVVGLGTGSTAYYAVERVGQKLKSGELKDIICIPTSERTREQAESLGIPLCTLNEKSHLDVAIDGADAVDPNLALIKGGGGALLREKMVEVMAKKFICIVDDSKLCKALGPSFALPVEIVPFCHQHTLRVVSALPELAGCRAVLRTGDCSNNKPDGDKPAVTDNGNYIVDLFFDAPIADVAAAARALKATVGVVEHGIFSGMAAQVIVAGADGACRVAGAGAGAEPVWW</sequence>
<dbReference type="InterPro" id="IPR050262">
    <property type="entry name" value="Ribose-5P_isomerase"/>
</dbReference>
<dbReference type="SUPFAM" id="SSF100950">
    <property type="entry name" value="NagB/RpiA/CoA transferase-like"/>
    <property type="match status" value="1"/>
</dbReference>
<dbReference type="SUPFAM" id="SSF75445">
    <property type="entry name" value="D-ribose-5-phosphate isomerase (RpiA), lid domain"/>
    <property type="match status" value="1"/>
</dbReference>
<name>A0A7S0QKW8_9CRYP</name>
<dbReference type="GO" id="GO:0004751">
    <property type="term" value="F:ribose-5-phosphate isomerase activity"/>
    <property type="evidence" value="ECO:0007669"/>
    <property type="project" value="UniProtKB-EC"/>
</dbReference>
<reference evidence="6" key="1">
    <citation type="submission" date="2021-01" db="EMBL/GenBank/DDBJ databases">
        <authorList>
            <person name="Corre E."/>
            <person name="Pelletier E."/>
            <person name="Niang G."/>
            <person name="Scheremetjew M."/>
            <person name="Finn R."/>
            <person name="Kale V."/>
            <person name="Holt S."/>
            <person name="Cochrane G."/>
            <person name="Meng A."/>
            <person name="Brown T."/>
            <person name="Cohen L."/>
        </authorList>
    </citation>
    <scope>NUCLEOTIDE SEQUENCE</scope>
    <source>
        <strain evidence="6">CCAP979/52</strain>
    </source>
</reference>
<dbReference type="CDD" id="cd01398">
    <property type="entry name" value="RPI_A"/>
    <property type="match status" value="1"/>
</dbReference>
<accession>A0A7S0QKW8</accession>
<evidence type="ECO:0000256" key="5">
    <source>
        <dbReference type="ARBA" id="ARBA00023235"/>
    </source>
</evidence>
<evidence type="ECO:0000256" key="4">
    <source>
        <dbReference type="ARBA" id="ARBA00011959"/>
    </source>
</evidence>
<comment type="pathway">
    <text evidence="2">Carbohydrate degradation; pentose phosphate pathway; D-ribose 5-phosphate from D-ribulose 5-phosphate (non-oxidative stage): step 1/1.</text>
</comment>
<comment type="catalytic activity">
    <reaction evidence="1">
        <text>aldehydo-D-ribose 5-phosphate = D-ribulose 5-phosphate</text>
        <dbReference type="Rhea" id="RHEA:14657"/>
        <dbReference type="ChEBI" id="CHEBI:58121"/>
        <dbReference type="ChEBI" id="CHEBI:58273"/>
        <dbReference type="EC" id="5.3.1.6"/>
    </reaction>
</comment>
<evidence type="ECO:0000256" key="2">
    <source>
        <dbReference type="ARBA" id="ARBA00004988"/>
    </source>
</evidence>
<dbReference type="InterPro" id="IPR037171">
    <property type="entry name" value="NagB/RpiA_transferase-like"/>
</dbReference>
<evidence type="ECO:0000256" key="1">
    <source>
        <dbReference type="ARBA" id="ARBA00001713"/>
    </source>
</evidence>
<dbReference type="UniPathway" id="UPA00115">
    <property type="reaction ID" value="UER00412"/>
</dbReference>
<dbReference type="Gene3D" id="3.40.50.1360">
    <property type="match status" value="1"/>
</dbReference>
<keyword evidence="5" id="KW-0413">Isomerase</keyword>
<evidence type="ECO:0000313" key="6">
    <source>
        <dbReference type="EMBL" id="CAD8645348.1"/>
    </source>
</evidence>
<dbReference type="PANTHER" id="PTHR43748:SF3">
    <property type="entry name" value="RIBOSE-5-PHOSPHATE ISOMERASE 3, CHLOROPLASTIC-RELATED"/>
    <property type="match status" value="1"/>
</dbReference>
<dbReference type="EMBL" id="HBEZ01041774">
    <property type="protein sequence ID" value="CAD8645348.1"/>
    <property type="molecule type" value="Transcribed_RNA"/>
</dbReference>
<dbReference type="NCBIfam" id="TIGR00021">
    <property type="entry name" value="rpiA"/>
    <property type="match status" value="1"/>
</dbReference>
<evidence type="ECO:0000256" key="3">
    <source>
        <dbReference type="ARBA" id="ARBA00008088"/>
    </source>
</evidence>
<dbReference type="EC" id="5.3.1.6" evidence="4"/>
<dbReference type="GO" id="GO:0009052">
    <property type="term" value="P:pentose-phosphate shunt, non-oxidative branch"/>
    <property type="evidence" value="ECO:0007669"/>
    <property type="project" value="InterPro"/>
</dbReference>
<organism evidence="6">
    <name type="scientific">Cryptomonas curvata</name>
    <dbReference type="NCBI Taxonomy" id="233186"/>
    <lineage>
        <taxon>Eukaryota</taxon>
        <taxon>Cryptophyceae</taxon>
        <taxon>Cryptomonadales</taxon>
        <taxon>Cryptomonadaceae</taxon>
        <taxon>Cryptomonas</taxon>
    </lineage>
</organism>
<dbReference type="Pfam" id="PF06026">
    <property type="entry name" value="Rib_5-P_isom_A"/>
    <property type="match status" value="1"/>
</dbReference>
<comment type="similarity">
    <text evidence="3">Belongs to the ribose 5-phosphate isomerase family.</text>
</comment>
<dbReference type="PANTHER" id="PTHR43748">
    <property type="entry name" value="RIBOSE-5-PHOSPHATE ISOMERASE 3, CHLOROPLASTIC-RELATED"/>
    <property type="match status" value="1"/>
</dbReference>
<dbReference type="InterPro" id="IPR004788">
    <property type="entry name" value="Ribose5P_isomerase_type_A"/>
</dbReference>